<dbReference type="PROSITE" id="PS00012">
    <property type="entry name" value="PHOSPHOPANTETHEINE"/>
    <property type="match status" value="2"/>
</dbReference>
<evidence type="ECO:0000313" key="5">
    <source>
        <dbReference type="EMBL" id="KIM92846.1"/>
    </source>
</evidence>
<dbReference type="SUPFAM" id="SSF52777">
    <property type="entry name" value="CoA-dependent acyltransferases"/>
    <property type="match status" value="6"/>
</dbReference>
<dbReference type="CDD" id="cd19545">
    <property type="entry name" value="FUM14_C_NRPS-like"/>
    <property type="match status" value="3"/>
</dbReference>
<dbReference type="InterPro" id="IPR000873">
    <property type="entry name" value="AMP-dep_synth/lig_dom"/>
</dbReference>
<reference evidence="6" key="2">
    <citation type="submission" date="2015-01" db="EMBL/GenBank/DDBJ databases">
        <title>Evolutionary Origins and Diversification of the Mycorrhizal Mutualists.</title>
        <authorList>
            <consortium name="DOE Joint Genome Institute"/>
            <consortium name="Mycorrhizal Genomics Consortium"/>
            <person name="Kohler A."/>
            <person name="Kuo A."/>
            <person name="Nagy L.G."/>
            <person name="Floudas D."/>
            <person name="Copeland A."/>
            <person name="Barry K.W."/>
            <person name="Cichocki N."/>
            <person name="Veneault-Fourrey C."/>
            <person name="LaButti K."/>
            <person name="Lindquist E.A."/>
            <person name="Lipzen A."/>
            <person name="Lundell T."/>
            <person name="Morin E."/>
            <person name="Murat C."/>
            <person name="Riley R."/>
            <person name="Ohm R."/>
            <person name="Sun H."/>
            <person name="Tunlid A."/>
            <person name="Henrissat B."/>
            <person name="Grigoriev I.V."/>
            <person name="Hibbett D.S."/>
            <person name="Martin F."/>
        </authorList>
    </citation>
    <scope>NUCLEOTIDE SEQUENCE [LARGE SCALE GENOMIC DNA]</scope>
    <source>
        <strain evidence="6">Zn</strain>
    </source>
</reference>
<evidence type="ECO:0000256" key="3">
    <source>
        <dbReference type="ARBA" id="ARBA00022598"/>
    </source>
</evidence>
<dbReference type="Pfam" id="PF00550">
    <property type="entry name" value="PP-binding"/>
    <property type="match status" value="3"/>
</dbReference>
<dbReference type="NCBIfam" id="TIGR01746">
    <property type="entry name" value="Thioester-redct"/>
    <property type="match status" value="1"/>
</dbReference>
<dbReference type="InterPro" id="IPR020806">
    <property type="entry name" value="PKS_PP-bd"/>
</dbReference>
<sequence>MSTEVKIGGQRVELSGIEHAIKSCLPLGTDVAVSLVKVTAKKPILVSFICLKTIPGDDDLAINKRSIHIIADLKRDLAELLPAYMVPSSIFSTRRIPLTNSGKLDRARLNKIALSLLMEDANGNNHVLNGQKYNFTAQESQLRQLWALSLGVPEAAIKAESNFLSLGDSIAAMKLVGLARRSGLALTVADIYNFPVLSELALRGVQTLGGSGEEQEVVPFVMLKGSANPLRQAMSQCNLQADVIEDIYPCTPLQEGLMALSAKEPGTYLAQYILKLKSTVSTSRYKDAWDHVIQTNGILRSRMFQSDNQILQVVVKERLKWQSVTDLQEYLLDDRKTTIGFGDPLVRLAMVNQNGCPAVVVLTLHHSAYDGWSLPLMYKQVENAYHGLVQNPPPSFSIFIRHLATADRNISEMYWRTQLRDAKALTFPLTSASHGLQPRARSTVGQNLSFAKPAQSEITTSILIRAAWALLICQHCLTDDVVVGTTLSGRNGPVAGVGEMVGPTITTVPVRIRLVASQTVEDFLRQLQDQATEMIPHEHYGLRDISRLGNEGQIACSFQSLLLVQPPNEPSTERLCDFDTAPEEAEEIGTYILTLQVWTEDTGAQVFASYDANIIDGIYVQRLLYQLEHIIKQLCAQPLAFVQDVKAISQHDIHQIRAWTGEGPEFIDRCVNDIFKDRVLENPDAAAVDAWDGAVSYGLLDELSSRLACHLVHLGIGPEITVPLLSEKSLWAQVALLGIIKAGGVFVLLDPDHPVARLQEIVRDVNAKLIVSSVQYAQLCSSFGPSVCTVSKSMIDELPKSPGSPRTNLTPRNALYIHFSSGTTGKPKGTIIEHCSYATSAHATGRAIDLNRTPTSNKRVFHFASQSFDPCIDEMLGTLIRGGCLCIPSDFDRNNNLVVAINRFDCNHATFTPSFGRLISPKDVPGLRAVVLGGECLTDQDVEHWKGVELFNAYGPSETTVTCSVKRSPGINGSDARSLGLAINSAKFYIVEPQNHHQLAPIGGIGELVIDSPTVGRHYLNDPIKTEQAFVERPAWVGRDAVPLDRKLYLTGDLVRYAANGEFIFLGRKDLQVKLRSQRLELPEVEDHIQRILPITSEVVAELVTALDGKSPILIAFVRVEPDDEDIKSFSDDRIALRNDWVKLVREIEIQLAKAVPVYMIPSAYIPLKQIPFTNSRKIDRQALRAMAASLTTDELAAFSAAHKSKRLVSCDLERRMQRLWSVVLGIQPSSIGMDDSFFRLGGDSIDSMKLVSAARGEGLSLTVGNVFRYPRLSEMCMMLSASTSVNDESEVNAYSLLESEDSINYTRNEASQQCQIDINWIEDIYPCTPLQQGLLAVSMKYPGMEMAQSVFPLPRDVDMARFKGAWEAAVRRNAILRTRIIQTKLEALQVVTLEPIPWLSGHNLATYLTDDRRKIMQLGERFCRFAIIEEEKSNLYHFCLSIHHCLYDGWSWNLMIKEVEDIYQGKLLAKFPQFNKFIEYIQAQNSDGKSKDFWKSKFSDLSASSFPKLPSISYMPCANALIRRLVPLSTAVSKDITISNMIRAAWAVIMSAYTENDDVVFGSTVTGRNAAIVGIEGIVGPTFATVPLRVQLDKTQSVDQYLQDLQANFNGMDGFELLGLQAIKQASMEAAMACEFQSIIIVQPQTTDDKRTGILQGQQDREEMSTFNNYGIMLECEPSSESVLINASFDSNVVGKFQMSRILGQFSHVLQQLQLGGALKLIDIEIISPEDYEQIGKWNSDDPEVVHECIHNVIHDQAISSPDAQAICSWDGNMTFSELDQVSDLLAAQLRELGTGPGWTVPLSFAKSRWAIIAMMAVMKTGSAFLLLDPVHHPVQRSSSLIKEVCARVLISDPEYSNVFESIVDSVVVLSPTHAEALLRRNIVAGNDCNPDNALCVLFTSGSTGKPKGIVHTHSGLCSSFKAFGPGLFLDSSSRVLQFAAYAFDASIGDILATLMHGGCVCIPSEHDRMNDLAGSIQRLDANWAQFTPSLGRTIDPSTVPTLKTVVLGGEALLQGDVNLWAEKAHLISAYGPAESSLCIAGTLQNGKRCPPNLGFPLGCRTWVVDILDNNKLCPIGVVGNLVIEGPVNAALGYLNDPERTAASFLDSHAAIEAVCGTRPHRMYNTGDLVRYSSDGSVEFVTRRDTQIKLRGQRIELSDVEFNLHEILAAKGHAVDSAAGMIFINGNSTKTMLAAFVCNEKWCEPSTEPGAEADLNNLHSYMTTTMSSKLPNYMIPSIIIPVKKMPRTTSGKIDRKALSSYAINLGPDRLMAYTRTKRTGEPIKTEPERKLRSLFARCLDLSETDIYADDMFARLGGDSIQAMRLVAMARDEGLSLTVADIFTLPNLSALAISCSSEARSSNMVDPNRISDDLAVDNLSKSPELESIILNYGLNPDKIQDIYPCTPLQEGLMSLSIIRDGSYVAYNVFELPPNLDVVKFKDSWIRTVRLNPILRTRFIQINKLMIQIVIDEDLDWRTGCDLIEDVKKERESIMAFGTPLNRFKLVSDTKTDKTFFLWSSHHGTYDSWSMNIILKQVKDYYKNAMVTEGPKFSSFIKYVLNTNKSSAAYWADQFEFGAPLSFPLLPTTAYQPKGRSSIHSSISLERVTGSNITTSTIVRAAWAILLSQYSNDPRNVLMGTVLSGRSVPVVGVESIAGPTICTVPIAVQIDQSQTTRRFLEVIQHQWLKMIPHEHFGLQNIARLSSGCKAACNFQNLLVIQPTEQGDLQNTDVMGKCIDMDDGSNFYTYALTMQCTIAQSGIHISATFDDKLTEPNHAQRIVNQFSHIISQLYLESSNQIIADLEDLKLINEFDFKEIVDLNRNVPILQQICLQDLIKPGFSEPQATAIDSWDGCFSYAELEELSSLLASYLTTLGVGPEDIVPLCFDKSKWVIVAALGVIKSGGAFVFFDPHHPRARLEFNIKNLEAKVILSTKSYKDICGLDVTIQRVILDAELLSGLKMTSKSAVQDIKVQPTNTAYVLMTSGTSGMPKTIAHDHVSVCSSIVAHSKIFGISKTSRVLQIGGLTFDVILTEIFLTLMKGGCICIPSDEHGISGVVDFIELFRVSWAFFTPSVARSIRRDWQKLEKVDSSTLKTLVLGGEQVTITDIQDWEKSVRLLQAYGTSEAQGWIIGDYSDGSQTHSQTGRGVGIVPWIIDSKNQLLPIGAIGELAISGPTVSKGYIKDPASTAKTFVDRIAWLPTSDASRRIYKTGDQARMNSNGTISVFGRIDKQVKLNGQRISLEEIEICLKRILPSFVQVVVEIIKIRGESLTSNLVAFVSIAPSSNGVAINGISTDRVTNGNGEISGDNEIDFRQLVKNAQTQLLTILPSYMVPGIFVPYGTFPINKNGKLQREELRHYGSTLPLRQLLKYTSDESDDDLKKILRPDEEVALGVNAMVVDIISDFDTIYADTLRGRDVVISSTGLDSIAIISLATAVTRTYNVIIPVGKFMLHNLRVRDDGQFKTRMDLRSEFLILDAQLKKGASMLGDGPEILSTVFLTGATGFLGIQILRQLLSHVKVKKVIVLVRADDTREARARILKAAAAARWWSPRLLSSLEVWTGDLAKPRFGLHDDEWNCLNGSTSKLEDRVDAIIHNGAVVHWGLSYERLKAENVLSTLQLLSLLSSSSTLQGFTYVSGGQSGNNNNSLDIGEESSTMNGYSQSKLLSELLVKSYAENYAQPHQNVKILKPGLIVGTRQEGVSNTDDFLWRVAAGAARVGGFSSSEKNSWISVAGVDRVASLIVERCLDSKVDKEIMVSLDYGLYVSKFWEIISTTLGIDLRPMKQLEWIDSLQRDIKSTGKLHPMWPVMHYLEIGDGYIGEENHGLIESQQQAEKEETVSAIQKSVEYLASIGFFSKDEQWACTCSTGTQIFKRSSVLSAVLKGTA</sequence>
<dbReference type="InterPro" id="IPR013120">
    <property type="entry name" value="FAR_NAD-bd"/>
</dbReference>
<dbReference type="InterPro" id="IPR023213">
    <property type="entry name" value="CAT-like_dom_sf"/>
</dbReference>
<dbReference type="Pfam" id="PF00501">
    <property type="entry name" value="AMP-binding"/>
    <property type="match status" value="3"/>
</dbReference>
<feature type="domain" description="Carrier" evidence="4">
    <location>
        <begin position="1208"/>
        <end position="1284"/>
    </location>
</feature>
<evidence type="ECO:0000256" key="2">
    <source>
        <dbReference type="ARBA" id="ARBA00022553"/>
    </source>
</evidence>
<dbReference type="GO" id="GO:0044550">
    <property type="term" value="P:secondary metabolite biosynthetic process"/>
    <property type="evidence" value="ECO:0007669"/>
    <property type="project" value="TreeGrafter"/>
</dbReference>
<dbReference type="InterPro" id="IPR036736">
    <property type="entry name" value="ACP-like_sf"/>
</dbReference>
<dbReference type="InterPro" id="IPR045851">
    <property type="entry name" value="AMP-bd_C_sf"/>
</dbReference>
<dbReference type="STRING" id="913774.A0A0C3GQR3"/>
<dbReference type="SUPFAM" id="SSF51735">
    <property type="entry name" value="NAD(P)-binding Rossmann-fold domains"/>
    <property type="match status" value="1"/>
</dbReference>
<dbReference type="Gene3D" id="3.30.559.30">
    <property type="entry name" value="Nonribosomal peptide synthetase, condensation domain"/>
    <property type="match status" value="3"/>
</dbReference>
<evidence type="ECO:0000259" key="4">
    <source>
        <dbReference type="PROSITE" id="PS50075"/>
    </source>
</evidence>
<dbReference type="HOGENOM" id="CLU_223899_0_0_1"/>
<dbReference type="Gene3D" id="3.40.50.980">
    <property type="match status" value="2"/>
</dbReference>
<dbReference type="InterPro" id="IPR009081">
    <property type="entry name" value="PP-bd_ACP"/>
</dbReference>
<dbReference type="InParanoid" id="A0A0C3GQR3"/>
<dbReference type="Gene3D" id="2.30.38.10">
    <property type="entry name" value="Luciferase, Domain 3"/>
    <property type="match status" value="1"/>
</dbReference>
<dbReference type="Gene3D" id="1.10.1200.10">
    <property type="entry name" value="ACP-like"/>
    <property type="match status" value="3"/>
</dbReference>
<evidence type="ECO:0000256" key="1">
    <source>
        <dbReference type="ARBA" id="ARBA00022450"/>
    </source>
</evidence>
<dbReference type="InterPro" id="IPR020845">
    <property type="entry name" value="AMP-binding_CS"/>
</dbReference>
<name>A0A0C3GQR3_OIDMZ</name>
<dbReference type="PANTHER" id="PTHR45527:SF1">
    <property type="entry name" value="FATTY ACID SYNTHASE"/>
    <property type="match status" value="1"/>
</dbReference>
<reference evidence="5 6" key="1">
    <citation type="submission" date="2014-04" db="EMBL/GenBank/DDBJ databases">
        <authorList>
            <consortium name="DOE Joint Genome Institute"/>
            <person name="Kuo A."/>
            <person name="Martino E."/>
            <person name="Perotto S."/>
            <person name="Kohler A."/>
            <person name="Nagy L.G."/>
            <person name="Floudas D."/>
            <person name="Copeland A."/>
            <person name="Barry K.W."/>
            <person name="Cichocki N."/>
            <person name="Veneault-Fourrey C."/>
            <person name="LaButti K."/>
            <person name="Lindquist E.A."/>
            <person name="Lipzen A."/>
            <person name="Lundell T."/>
            <person name="Morin E."/>
            <person name="Murat C."/>
            <person name="Sun H."/>
            <person name="Tunlid A."/>
            <person name="Henrissat B."/>
            <person name="Grigoriev I.V."/>
            <person name="Hibbett D.S."/>
            <person name="Martin F."/>
            <person name="Nordberg H.P."/>
            <person name="Cantor M.N."/>
            <person name="Hua S.X."/>
        </authorList>
    </citation>
    <scope>NUCLEOTIDE SEQUENCE [LARGE SCALE GENOMIC DNA]</scope>
    <source>
        <strain evidence="5 6">Zn</strain>
    </source>
</reference>
<protein>
    <recommendedName>
        <fullName evidence="4">Carrier domain-containing protein</fullName>
    </recommendedName>
</protein>
<dbReference type="InterPro" id="IPR010080">
    <property type="entry name" value="Thioester_reductase-like_dom"/>
</dbReference>
<keyword evidence="6" id="KW-1185">Reference proteome</keyword>
<dbReference type="Gene3D" id="3.40.50.12780">
    <property type="entry name" value="N-terminal domain of ligase-like"/>
    <property type="match status" value="2"/>
</dbReference>
<dbReference type="PANTHER" id="PTHR45527">
    <property type="entry name" value="NONRIBOSOMAL PEPTIDE SYNTHETASE"/>
    <property type="match status" value="1"/>
</dbReference>
<evidence type="ECO:0000313" key="6">
    <source>
        <dbReference type="Proteomes" id="UP000054321"/>
    </source>
</evidence>
<dbReference type="Pfam" id="PF00668">
    <property type="entry name" value="Condensation"/>
    <property type="match status" value="3"/>
</dbReference>
<keyword evidence="1" id="KW-0596">Phosphopantetheine</keyword>
<dbReference type="Pfam" id="PF07993">
    <property type="entry name" value="NAD_binding_4"/>
    <property type="match status" value="1"/>
</dbReference>
<dbReference type="GO" id="GO:0005737">
    <property type="term" value="C:cytoplasm"/>
    <property type="evidence" value="ECO:0007669"/>
    <property type="project" value="TreeGrafter"/>
</dbReference>
<dbReference type="GO" id="GO:0043041">
    <property type="term" value="P:amino acid activation for nonribosomal peptide biosynthetic process"/>
    <property type="evidence" value="ECO:0007669"/>
    <property type="project" value="TreeGrafter"/>
</dbReference>
<dbReference type="SUPFAM" id="SSF56801">
    <property type="entry name" value="Acetyl-CoA synthetase-like"/>
    <property type="match status" value="4"/>
</dbReference>
<accession>A0A0C3GQR3</accession>
<dbReference type="CDD" id="cd05918">
    <property type="entry name" value="A_NRPS_SidN3_like"/>
    <property type="match status" value="3"/>
</dbReference>
<keyword evidence="2" id="KW-0597">Phosphoprotein</keyword>
<dbReference type="FunFam" id="1.10.1200.10:FF:000005">
    <property type="entry name" value="Nonribosomal peptide synthetase 1"/>
    <property type="match status" value="1"/>
</dbReference>
<dbReference type="InterPro" id="IPR001242">
    <property type="entry name" value="Condensation_dom"/>
</dbReference>
<dbReference type="GO" id="GO:0031177">
    <property type="term" value="F:phosphopantetheine binding"/>
    <property type="evidence" value="ECO:0007669"/>
    <property type="project" value="InterPro"/>
</dbReference>
<feature type="domain" description="Carrier" evidence="4">
    <location>
        <begin position="2283"/>
        <end position="2359"/>
    </location>
</feature>
<dbReference type="PROSITE" id="PS50075">
    <property type="entry name" value="CARRIER"/>
    <property type="match status" value="2"/>
</dbReference>
<dbReference type="FunFam" id="3.30.559.30:FF:000003">
    <property type="entry name" value="Nonribosomal peptide synthase SidD"/>
    <property type="match status" value="3"/>
</dbReference>
<dbReference type="Gene3D" id="3.30.559.10">
    <property type="entry name" value="Chloramphenicol acetyltransferase-like domain"/>
    <property type="match status" value="3"/>
</dbReference>
<dbReference type="InterPro" id="IPR006162">
    <property type="entry name" value="Ppantetheine_attach_site"/>
</dbReference>
<gene>
    <name evidence="5" type="ORF">OIDMADRAFT_173730</name>
</gene>
<dbReference type="InterPro" id="IPR036291">
    <property type="entry name" value="NAD(P)-bd_dom_sf"/>
</dbReference>
<dbReference type="SMART" id="SM00823">
    <property type="entry name" value="PKS_PP"/>
    <property type="match status" value="3"/>
</dbReference>
<dbReference type="SUPFAM" id="SSF47336">
    <property type="entry name" value="ACP-like"/>
    <property type="match status" value="3"/>
</dbReference>
<organism evidence="5 6">
    <name type="scientific">Oidiodendron maius (strain Zn)</name>
    <dbReference type="NCBI Taxonomy" id="913774"/>
    <lineage>
        <taxon>Eukaryota</taxon>
        <taxon>Fungi</taxon>
        <taxon>Dikarya</taxon>
        <taxon>Ascomycota</taxon>
        <taxon>Pezizomycotina</taxon>
        <taxon>Leotiomycetes</taxon>
        <taxon>Leotiomycetes incertae sedis</taxon>
        <taxon>Myxotrichaceae</taxon>
        <taxon>Oidiodendron</taxon>
    </lineage>
</organism>
<dbReference type="OrthoDB" id="416786at2759"/>
<dbReference type="Gene3D" id="3.30.300.30">
    <property type="match status" value="4"/>
</dbReference>
<dbReference type="NCBIfam" id="NF003417">
    <property type="entry name" value="PRK04813.1"/>
    <property type="match status" value="4"/>
</dbReference>
<keyword evidence="3" id="KW-0436">Ligase</keyword>
<dbReference type="GO" id="GO:0016874">
    <property type="term" value="F:ligase activity"/>
    <property type="evidence" value="ECO:0007669"/>
    <property type="project" value="UniProtKB-KW"/>
</dbReference>
<dbReference type="FunFam" id="3.40.50.12780:FF:000014">
    <property type="entry name" value="Nonribosomal peptide synthetase 1"/>
    <property type="match status" value="1"/>
</dbReference>
<dbReference type="EMBL" id="KN832904">
    <property type="protein sequence ID" value="KIM92846.1"/>
    <property type="molecule type" value="Genomic_DNA"/>
</dbReference>
<dbReference type="Proteomes" id="UP000054321">
    <property type="component" value="Unassembled WGS sequence"/>
</dbReference>
<dbReference type="Gene3D" id="3.40.50.720">
    <property type="entry name" value="NAD(P)-binding Rossmann-like Domain"/>
    <property type="match status" value="1"/>
</dbReference>
<dbReference type="PROSITE" id="PS00455">
    <property type="entry name" value="AMP_BINDING"/>
    <property type="match status" value="3"/>
</dbReference>
<dbReference type="FunFam" id="3.30.300.30:FF:000015">
    <property type="entry name" value="Nonribosomal peptide synthase SidD"/>
    <property type="match status" value="4"/>
</dbReference>
<proteinExistence type="predicted"/>
<dbReference type="InterPro" id="IPR042099">
    <property type="entry name" value="ANL_N_sf"/>
</dbReference>